<dbReference type="KEGG" id="foc:113205863"/>
<keyword evidence="6" id="KW-1185">Reference proteome</keyword>
<dbReference type="InterPro" id="IPR001841">
    <property type="entry name" value="Znf_RING"/>
</dbReference>
<reference evidence="7" key="1">
    <citation type="submission" date="2025-08" db="UniProtKB">
        <authorList>
            <consortium name="RefSeq"/>
        </authorList>
    </citation>
    <scope>IDENTIFICATION</scope>
    <source>
        <tissue evidence="7">Whole organism</tissue>
    </source>
</reference>
<evidence type="ECO:0000256" key="1">
    <source>
        <dbReference type="ARBA" id="ARBA00022723"/>
    </source>
</evidence>
<dbReference type="PANTHER" id="PTHR22791:SF6">
    <property type="entry name" value="RING-TYPE DOMAIN-CONTAINING PROTEIN"/>
    <property type="match status" value="1"/>
</dbReference>
<accession>A0A9C6UDU2</accession>
<name>A0A9C6UDU2_FRAOC</name>
<dbReference type="Pfam" id="PF14634">
    <property type="entry name" value="zf-RING_5"/>
    <property type="match status" value="1"/>
</dbReference>
<evidence type="ECO:0000259" key="5">
    <source>
        <dbReference type="PROSITE" id="PS50089"/>
    </source>
</evidence>
<keyword evidence="2 4" id="KW-0863">Zinc-finger</keyword>
<dbReference type="RefSeq" id="XP_052125249.1">
    <property type="nucleotide sequence ID" value="XM_052269289.1"/>
</dbReference>
<dbReference type="AlphaFoldDB" id="A0A9C6UDU2"/>
<evidence type="ECO:0000313" key="7">
    <source>
        <dbReference type="RefSeq" id="XP_052125249.1"/>
    </source>
</evidence>
<dbReference type="PROSITE" id="PS00518">
    <property type="entry name" value="ZF_RING_1"/>
    <property type="match status" value="1"/>
</dbReference>
<dbReference type="InterPro" id="IPR017907">
    <property type="entry name" value="Znf_RING_CS"/>
</dbReference>
<dbReference type="InterPro" id="IPR013083">
    <property type="entry name" value="Znf_RING/FYVE/PHD"/>
</dbReference>
<dbReference type="PANTHER" id="PTHR22791">
    <property type="entry name" value="RING-TYPE DOMAIN-CONTAINING PROTEIN"/>
    <property type="match status" value="1"/>
</dbReference>
<evidence type="ECO:0000256" key="4">
    <source>
        <dbReference type="PROSITE-ProRule" id="PRU00175"/>
    </source>
</evidence>
<keyword evidence="1" id="KW-0479">Metal-binding</keyword>
<dbReference type="InterPro" id="IPR051435">
    <property type="entry name" value="RING_finger_E3_ubiq-ligases"/>
</dbReference>
<dbReference type="OrthoDB" id="654191at2759"/>
<dbReference type="SMART" id="SM00184">
    <property type="entry name" value="RING"/>
    <property type="match status" value="1"/>
</dbReference>
<dbReference type="Gene3D" id="3.30.40.10">
    <property type="entry name" value="Zinc/RING finger domain, C3HC4 (zinc finger)"/>
    <property type="match status" value="1"/>
</dbReference>
<feature type="domain" description="RING-type" evidence="5">
    <location>
        <begin position="7"/>
        <end position="48"/>
    </location>
</feature>
<sequence length="87" mass="10055">MEMGPQCDICFLDFDLDRHRPKVLPCGHTVCKACVENPGLGTKCPTCRKVSKQNKKYLIRNIVYRLMRVIILCCKQGADETFYMRNV</sequence>
<dbReference type="PROSITE" id="PS50089">
    <property type="entry name" value="ZF_RING_2"/>
    <property type="match status" value="1"/>
</dbReference>
<evidence type="ECO:0000256" key="2">
    <source>
        <dbReference type="ARBA" id="ARBA00022771"/>
    </source>
</evidence>
<evidence type="ECO:0000313" key="6">
    <source>
        <dbReference type="Proteomes" id="UP000504606"/>
    </source>
</evidence>
<dbReference type="GO" id="GO:0016567">
    <property type="term" value="P:protein ubiquitination"/>
    <property type="evidence" value="ECO:0007669"/>
    <property type="project" value="TreeGrafter"/>
</dbReference>
<dbReference type="SUPFAM" id="SSF57850">
    <property type="entry name" value="RING/U-box"/>
    <property type="match status" value="1"/>
</dbReference>
<evidence type="ECO:0000256" key="3">
    <source>
        <dbReference type="ARBA" id="ARBA00022833"/>
    </source>
</evidence>
<dbReference type="GeneID" id="113205863"/>
<dbReference type="GO" id="GO:0008270">
    <property type="term" value="F:zinc ion binding"/>
    <property type="evidence" value="ECO:0007669"/>
    <property type="project" value="UniProtKB-KW"/>
</dbReference>
<organism evidence="6 7">
    <name type="scientific">Frankliniella occidentalis</name>
    <name type="common">Western flower thrips</name>
    <name type="synonym">Euthrips occidentalis</name>
    <dbReference type="NCBI Taxonomy" id="133901"/>
    <lineage>
        <taxon>Eukaryota</taxon>
        <taxon>Metazoa</taxon>
        <taxon>Ecdysozoa</taxon>
        <taxon>Arthropoda</taxon>
        <taxon>Hexapoda</taxon>
        <taxon>Insecta</taxon>
        <taxon>Pterygota</taxon>
        <taxon>Neoptera</taxon>
        <taxon>Paraneoptera</taxon>
        <taxon>Thysanoptera</taxon>
        <taxon>Terebrantia</taxon>
        <taxon>Thripoidea</taxon>
        <taxon>Thripidae</taxon>
        <taxon>Frankliniella</taxon>
    </lineage>
</organism>
<dbReference type="Proteomes" id="UP000504606">
    <property type="component" value="Unplaced"/>
</dbReference>
<keyword evidence="3" id="KW-0862">Zinc</keyword>
<proteinExistence type="predicted"/>
<gene>
    <name evidence="7" type="primary">LOC113205863</name>
</gene>
<protein>
    <submittedName>
        <fullName evidence="7">E3 ubiquitin-protein ligase rnf152-B-like</fullName>
    </submittedName>
</protein>
<dbReference type="GO" id="GO:0061630">
    <property type="term" value="F:ubiquitin protein ligase activity"/>
    <property type="evidence" value="ECO:0007669"/>
    <property type="project" value="TreeGrafter"/>
</dbReference>